<keyword evidence="11 13" id="KW-0234">DNA repair</keyword>
<evidence type="ECO:0000256" key="9">
    <source>
        <dbReference type="ARBA" id="ARBA00023125"/>
    </source>
</evidence>
<dbReference type="GO" id="GO:0008821">
    <property type="term" value="F:crossover junction DNA endonuclease activity"/>
    <property type="evidence" value="ECO:0007669"/>
    <property type="project" value="UniProtKB-UniRule"/>
</dbReference>
<evidence type="ECO:0000313" key="16">
    <source>
        <dbReference type="EMBL" id="TMQ63321.1"/>
    </source>
</evidence>
<dbReference type="GO" id="GO:0048476">
    <property type="term" value="C:Holliday junction resolvase complex"/>
    <property type="evidence" value="ECO:0007669"/>
    <property type="project" value="UniProtKB-UniRule"/>
</dbReference>
<evidence type="ECO:0000256" key="10">
    <source>
        <dbReference type="ARBA" id="ARBA00023172"/>
    </source>
</evidence>
<name>A0A538TI86_UNCEI</name>
<dbReference type="FunFam" id="3.30.420.10:FF:000002">
    <property type="entry name" value="Crossover junction endodeoxyribonuclease RuvC"/>
    <property type="match status" value="1"/>
</dbReference>
<feature type="binding site" evidence="13">
    <location>
        <position position="178"/>
    </location>
    <ligand>
        <name>Mg(2+)</name>
        <dbReference type="ChEBI" id="CHEBI:18420"/>
        <label>1</label>
    </ligand>
</feature>
<dbReference type="Pfam" id="PF02075">
    <property type="entry name" value="RuvC"/>
    <property type="match status" value="1"/>
</dbReference>
<evidence type="ECO:0000313" key="17">
    <source>
        <dbReference type="Proteomes" id="UP000317691"/>
    </source>
</evidence>
<comment type="function">
    <text evidence="13">The RuvA-RuvB-RuvC complex processes Holliday junction (HJ) DNA during genetic recombination and DNA repair. Endonuclease that resolves HJ intermediates. Cleaves cruciform DNA by making single-stranded nicks across the HJ at symmetrical positions within the homologous arms, yielding a 5'-phosphate and a 3'-hydroxyl group; requires a central core of homology in the junction. The consensus cleavage sequence is 5'-(A/T)TT(C/G)-3'. Cleavage occurs on the 3'-side of the TT dinucleotide at the point of strand exchange. HJ branch migration catalyzed by RuvA-RuvB allows RuvC to scan DNA until it finds its consensus sequence, where it cleaves and resolves the cruciform DNA.</text>
</comment>
<evidence type="ECO:0000256" key="7">
    <source>
        <dbReference type="ARBA" id="ARBA00022801"/>
    </source>
</evidence>
<organism evidence="16 17">
    <name type="scientific">Eiseniibacteriota bacterium</name>
    <dbReference type="NCBI Taxonomy" id="2212470"/>
    <lineage>
        <taxon>Bacteria</taxon>
        <taxon>Candidatus Eiseniibacteriota</taxon>
    </lineage>
</organism>
<evidence type="ECO:0000256" key="6">
    <source>
        <dbReference type="ARBA" id="ARBA00022763"/>
    </source>
</evidence>
<evidence type="ECO:0000256" key="8">
    <source>
        <dbReference type="ARBA" id="ARBA00022842"/>
    </source>
</evidence>
<evidence type="ECO:0000256" key="5">
    <source>
        <dbReference type="ARBA" id="ARBA00022759"/>
    </source>
</evidence>
<dbReference type="CDD" id="cd16962">
    <property type="entry name" value="RuvC"/>
    <property type="match status" value="1"/>
</dbReference>
<keyword evidence="2 13" id="KW-0963">Cytoplasm</keyword>
<dbReference type="PANTHER" id="PTHR30194:SF3">
    <property type="entry name" value="CROSSOVER JUNCTION ENDODEOXYRIBONUCLEASE RUVC"/>
    <property type="match status" value="1"/>
</dbReference>
<dbReference type="AlphaFoldDB" id="A0A538TI86"/>
<dbReference type="GO" id="GO:0005737">
    <property type="term" value="C:cytoplasm"/>
    <property type="evidence" value="ECO:0007669"/>
    <property type="project" value="UniProtKB-SubCell"/>
</dbReference>
<feature type="compositionally biased region" description="Low complexity" evidence="15">
    <location>
        <begin position="8"/>
        <end position="33"/>
    </location>
</feature>
<dbReference type="Proteomes" id="UP000317691">
    <property type="component" value="Unassembled WGS sequence"/>
</dbReference>
<dbReference type="GO" id="GO:0000287">
    <property type="term" value="F:magnesium ion binding"/>
    <property type="evidence" value="ECO:0007669"/>
    <property type="project" value="UniProtKB-UniRule"/>
</dbReference>
<evidence type="ECO:0000256" key="13">
    <source>
        <dbReference type="HAMAP-Rule" id="MF_00034"/>
    </source>
</evidence>
<evidence type="ECO:0000256" key="12">
    <source>
        <dbReference type="ARBA" id="ARBA00029354"/>
    </source>
</evidence>
<evidence type="ECO:0000256" key="3">
    <source>
        <dbReference type="ARBA" id="ARBA00022722"/>
    </source>
</evidence>
<evidence type="ECO:0000256" key="1">
    <source>
        <dbReference type="ARBA" id="ARBA00009518"/>
    </source>
</evidence>
<keyword evidence="6 13" id="KW-0227">DNA damage</keyword>
<keyword evidence="7 13" id="KW-0378">Hydrolase</keyword>
<comment type="subunit">
    <text evidence="13">Homodimer which binds Holliday junction (HJ) DNA. The HJ becomes 2-fold symmetrical on binding to RuvC with unstacked arms; it has a different conformation from HJ DNA in complex with RuvA. In the full resolvosome a probable DNA-RuvA(4)-RuvB(12)-RuvC(2) complex forms which resolves the HJ.</text>
</comment>
<dbReference type="InterPro" id="IPR002176">
    <property type="entry name" value="X-over_junc_endoDNase_RuvC"/>
</dbReference>
<dbReference type="GO" id="GO:0006281">
    <property type="term" value="P:DNA repair"/>
    <property type="evidence" value="ECO:0007669"/>
    <property type="project" value="UniProtKB-UniRule"/>
</dbReference>
<dbReference type="NCBIfam" id="TIGR00228">
    <property type="entry name" value="ruvC"/>
    <property type="match status" value="1"/>
</dbReference>
<keyword evidence="8 13" id="KW-0460">Magnesium</keyword>
<evidence type="ECO:0000256" key="2">
    <source>
        <dbReference type="ARBA" id="ARBA00022490"/>
    </source>
</evidence>
<feature type="binding site" evidence="13">
    <location>
        <position position="106"/>
    </location>
    <ligand>
        <name>Mg(2+)</name>
        <dbReference type="ChEBI" id="CHEBI:18420"/>
        <label>2</label>
    </ligand>
</feature>
<dbReference type="HAMAP" id="MF_00034">
    <property type="entry name" value="RuvC"/>
    <property type="match status" value="1"/>
</dbReference>
<dbReference type="EMBL" id="VBOZ01000032">
    <property type="protein sequence ID" value="TMQ63321.1"/>
    <property type="molecule type" value="Genomic_DNA"/>
</dbReference>
<dbReference type="PRINTS" id="PR00696">
    <property type="entry name" value="RSOLVASERUVC"/>
</dbReference>
<protein>
    <recommendedName>
        <fullName evidence="13 14">Crossover junction endodeoxyribonuclease RuvC</fullName>
        <ecNumber evidence="13 14">3.1.21.10</ecNumber>
    </recommendedName>
    <alternativeName>
        <fullName evidence="13">Holliday junction nuclease RuvC</fullName>
    </alternativeName>
    <alternativeName>
        <fullName evidence="13">Holliday junction resolvase RuvC</fullName>
    </alternativeName>
</protein>
<dbReference type="GO" id="GO:0003677">
    <property type="term" value="F:DNA binding"/>
    <property type="evidence" value="ECO:0007669"/>
    <property type="project" value="UniProtKB-KW"/>
</dbReference>
<feature type="active site" evidence="13">
    <location>
        <position position="106"/>
    </location>
</feature>
<feature type="region of interest" description="Disordered" evidence="15">
    <location>
        <begin position="1"/>
        <end position="33"/>
    </location>
</feature>
<comment type="catalytic activity">
    <reaction evidence="12 13">
        <text>Endonucleolytic cleavage at a junction such as a reciprocal single-stranded crossover between two homologous DNA duplexes (Holliday junction).</text>
        <dbReference type="EC" id="3.1.21.10"/>
    </reaction>
</comment>
<comment type="subcellular location">
    <subcellularLocation>
        <location evidence="13">Cytoplasm</location>
    </subcellularLocation>
</comment>
<dbReference type="SUPFAM" id="SSF53098">
    <property type="entry name" value="Ribonuclease H-like"/>
    <property type="match status" value="1"/>
</dbReference>
<feature type="binding site" evidence="13">
    <location>
        <position position="46"/>
    </location>
    <ligand>
        <name>Mg(2+)</name>
        <dbReference type="ChEBI" id="CHEBI:18420"/>
        <label>1</label>
    </ligand>
</feature>
<comment type="similarity">
    <text evidence="1 13">Belongs to the RuvC family.</text>
</comment>
<accession>A0A538TI86</accession>
<feature type="active site" evidence="13">
    <location>
        <position position="178"/>
    </location>
</feature>
<keyword evidence="3 13" id="KW-0540">Nuclease</keyword>
<dbReference type="Gene3D" id="3.30.420.10">
    <property type="entry name" value="Ribonuclease H-like superfamily/Ribonuclease H"/>
    <property type="match status" value="1"/>
</dbReference>
<dbReference type="InterPro" id="IPR012337">
    <property type="entry name" value="RNaseH-like_sf"/>
</dbReference>
<comment type="caution">
    <text evidence="16">The sequence shown here is derived from an EMBL/GenBank/DDBJ whole genome shotgun (WGS) entry which is preliminary data.</text>
</comment>
<evidence type="ECO:0000256" key="11">
    <source>
        <dbReference type="ARBA" id="ARBA00023204"/>
    </source>
</evidence>
<keyword evidence="5 13" id="KW-0255">Endonuclease</keyword>
<keyword evidence="10 13" id="KW-0233">DNA recombination</keyword>
<sequence length="220" mass="23184">MTTSNGFRRISTSLPRSSPRSSSSAASVPAPAATRGAPGTLILGIDPGSRVTGYGFLRMDGSRVLYERSGVIAPRATLPFSDRLIAVYDGLAALLEEARPDEVAVESAFVRKSPQAALQIGHVRGVILLVARQSGATIHEYTATEVKMAVVRQGAAAKQQVGFMVRRLLAGVGAIREDEADALAVALCHANRGPSRQHGMVAGSSSRRRVAAVWKGILAR</sequence>
<gene>
    <name evidence="13 16" type="primary">ruvC</name>
    <name evidence="16" type="ORF">E6K79_10495</name>
</gene>
<evidence type="ECO:0000256" key="14">
    <source>
        <dbReference type="NCBIfam" id="TIGR00228"/>
    </source>
</evidence>
<proteinExistence type="inferred from homology"/>
<comment type="cofactor">
    <cofactor evidence="13">
        <name>Mg(2+)</name>
        <dbReference type="ChEBI" id="CHEBI:18420"/>
    </cofactor>
    <text evidence="13">Binds 2 Mg(2+) ion per subunit.</text>
</comment>
<evidence type="ECO:0000256" key="15">
    <source>
        <dbReference type="SAM" id="MobiDB-lite"/>
    </source>
</evidence>
<dbReference type="InterPro" id="IPR036397">
    <property type="entry name" value="RNaseH_sf"/>
</dbReference>
<evidence type="ECO:0000256" key="4">
    <source>
        <dbReference type="ARBA" id="ARBA00022723"/>
    </source>
</evidence>
<keyword evidence="9 13" id="KW-0238">DNA-binding</keyword>
<dbReference type="EC" id="3.1.21.10" evidence="13 14"/>
<dbReference type="GO" id="GO:0006310">
    <property type="term" value="P:DNA recombination"/>
    <property type="evidence" value="ECO:0007669"/>
    <property type="project" value="UniProtKB-UniRule"/>
</dbReference>
<keyword evidence="4 13" id="KW-0479">Metal-binding</keyword>
<dbReference type="PANTHER" id="PTHR30194">
    <property type="entry name" value="CROSSOVER JUNCTION ENDODEOXYRIBONUCLEASE RUVC"/>
    <property type="match status" value="1"/>
</dbReference>
<reference evidence="16 17" key="1">
    <citation type="journal article" date="2019" name="Nat. Microbiol.">
        <title>Mediterranean grassland soil C-N compound turnover is dependent on rainfall and depth, and is mediated by genomically divergent microorganisms.</title>
        <authorList>
            <person name="Diamond S."/>
            <person name="Andeer P.F."/>
            <person name="Li Z."/>
            <person name="Crits-Christoph A."/>
            <person name="Burstein D."/>
            <person name="Anantharaman K."/>
            <person name="Lane K.R."/>
            <person name="Thomas B.C."/>
            <person name="Pan C."/>
            <person name="Northen T.R."/>
            <person name="Banfield J.F."/>
        </authorList>
    </citation>
    <scope>NUCLEOTIDE SEQUENCE [LARGE SCALE GENOMIC DNA]</scope>
    <source>
        <strain evidence="16">WS_9</strain>
    </source>
</reference>
<feature type="active site" evidence="13">
    <location>
        <position position="46"/>
    </location>
</feature>